<comment type="similarity">
    <text evidence="3">Belongs to the flagella basal body rod proteins family.</text>
</comment>
<protein>
    <recommendedName>
        <fullName evidence="4">Flagellar hook-associated protein 1</fullName>
    </recommendedName>
</protein>
<dbReference type="Proteomes" id="UP000070371">
    <property type="component" value="Chromosome"/>
</dbReference>
<dbReference type="OrthoDB" id="7181295at2"/>
<dbReference type="GO" id="GO:0005576">
    <property type="term" value="C:extracellular region"/>
    <property type="evidence" value="ECO:0007669"/>
    <property type="project" value="UniProtKB-SubCell"/>
</dbReference>
<dbReference type="InterPro" id="IPR002371">
    <property type="entry name" value="FlgK"/>
</dbReference>
<evidence type="ECO:0000256" key="1">
    <source>
        <dbReference type="ARBA" id="ARBA00004117"/>
    </source>
</evidence>
<proteinExistence type="inferred from homology"/>
<keyword evidence="11" id="KW-1185">Reference proteome</keyword>
<evidence type="ECO:0000256" key="6">
    <source>
        <dbReference type="ARBA" id="ARBA00023143"/>
    </source>
</evidence>
<gene>
    <name evidence="10" type="ORF">RC74_04775</name>
</gene>
<evidence type="ECO:0000256" key="4">
    <source>
        <dbReference type="ARBA" id="ARBA00016244"/>
    </source>
</evidence>
<organism evidence="10 11">
    <name type="scientific">Falsihalocynthiibacter arcticus</name>
    <dbReference type="NCBI Taxonomy" id="1579316"/>
    <lineage>
        <taxon>Bacteria</taxon>
        <taxon>Pseudomonadati</taxon>
        <taxon>Pseudomonadota</taxon>
        <taxon>Alphaproteobacteria</taxon>
        <taxon>Rhodobacterales</taxon>
        <taxon>Roseobacteraceae</taxon>
        <taxon>Falsihalocynthiibacter</taxon>
    </lineage>
</organism>
<feature type="domain" description="Flagellar hook-associated protein FlgK helical" evidence="9">
    <location>
        <begin position="100"/>
        <end position="313"/>
    </location>
</feature>
<dbReference type="PANTHER" id="PTHR30033">
    <property type="entry name" value="FLAGELLAR HOOK-ASSOCIATED PROTEIN 1"/>
    <property type="match status" value="1"/>
</dbReference>
<evidence type="ECO:0000259" key="8">
    <source>
        <dbReference type="Pfam" id="PF06429"/>
    </source>
</evidence>
<sequence>MSLTSSFSNALSGLSASSRAAQVVSSNIANSLTEGYATRRLELSSQSLAGNGAGVQIEGIFRNVDSGLISDRRVAQAELGNASVLSEFLGELERTIGIPEDAGSLNQEISALETALIEASSRPDSTPRLNAVLIAANDVTQKFKTVSDDIQNMRMSADHEIGAQVAFLNDSLQKIEELNDHILAQTSSGHDATGLMDQRQAMIDQIAEIVPLKEVARDRNTVALFTTGGAVLLDGRAGEFQFAGVSTIVPQMTLESGALSGISLNGYPIDTTAERNSINGGSLASLFEVRDEIAVLAQSDLDAIARNLVERFSDPAVDNTTAGGLFTDSGAAFNPLNESALSTRLALAASVDPAQGGEVWRLRDGLGAVTAGEVGDASKLQAMIDALRSPIAPASGSFASSARSLNDLSADFLSSIGVQRQSRESDVSFAATKTTALQSQEKAYGVDSDQEMQKLLLVERSYAANAKVIQSIDQMLDLLMGL</sequence>
<dbReference type="SUPFAM" id="SSF64518">
    <property type="entry name" value="Phase 1 flagellin"/>
    <property type="match status" value="1"/>
</dbReference>
<dbReference type="EMBL" id="CP014327">
    <property type="protein sequence ID" value="AML50685.1"/>
    <property type="molecule type" value="Genomic_DNA"/>
</dbReference>
<dbReference type="GO" id="GO:0044780">
    <property type="term" value="P:bacterial-type flagellum assembly"/>
    <property type="evidence" value="ECO:0007669"/>
    <property type="project" value="InterPro"/>
</dbReference>
<keyword evidence="6" id="KW-0975">Bacterial flagellum</keyword>
<name>A0A126UYA1_9RHOB</name>
<dbReference type="GO" id="GO:0009425">
    <property type="term" value="C:bacterial-type flagellum basal body"/>
    <property type="evidence" value="ECO:0007669"/>
    <property type="project" value="UniProtKB-SubCell"/>
</dbReference>
<keyword evidence="5" id="KW-0964">Secreted</keyword>
<dbReference type="KEGG" id="hat:RC74_04775"/>
<evidence type="ECO:0000313" key="10">
    <source>
        <dbReference type="EMBL" id="AML50685.1"/>
    </source>
</evidence>
<evidence type="ECO:0000259" key="9">
    <source>
        <dbReference type="Pfam" id="PF22638"/>
    </source>
</evidence>
<dbReference type="InterPro" id="IPR010930">
    <property type="entry name" value="Flg_bb/hook_C_dom"/>
</dbReference>
<dbReference type="NCBIfam" id="TIGR02492">
    <property type="entry name" value="flgK_ends"/>
    <property type="match status" value="1"/>
</dbReference>
<dbReference type="Pfam" id="PF00460">
    <property type="entry name" value="Flg_bb_rod"/>
    <property type="match status" value="1"/>
</dbReference>
<evidence type="ECO:0000256" key="3">
    <source>
        <dbReference type="ARBA" id="ARBA00009677"/>
    </source>
</evidence>
<feature type="domain" description="Flagellar basal-body/hook protein C-terminal" evidence="8">
    <location>
        <begin position="445"/>
        <end position="479"/>
    </location>
</feature>
<keyword evidence="10" id="KW-0282">Flagellum</keyword>
<evidence type="ECO:0000256" key="5">
    <source>
        <dbReference type="ARBA" id="ARBA00022525"/>
    </source>
</evidence>
<reference evidence="10 11" key="1">
    <citation type="submission" date="2016-02" db="EMBL/GenBank/DDBJ databases">
        <title>Complete genome sequence of Halocynthiibacter arcticus PAMC 20958t from arctic marine sediment.</title>
        <authorList>
            <person name="Lee Y.M."/>
            <person name="Baek K."/>
            <person name="Lee H.K."/>
            <person name="Shin S.C."/>
        </authorList>
    </citation>
    <scope>NUCLEOTIDE SEQUENCE [LARGE SCALE GENOMIC DNA]</scope>
    <source>
        <strain evidence="10">PAMC 20958</strain>
    </source>
</reference>
<dbReference type="PANTHER" id="PTHR30033:SF1">
    <property type="entry name" value="FLAGELLAR HOOK-ASSOCIATED PROTEIN 1"/>
    <property type="match status" value="1"/>
</dbReference>
<evidence type="ECO:0000313" key="11">
    <source>
        <dbReference type="Proteomes" id="UP000070371"/>
    </source>
</evidence>
<evidence type="ECO:0000259" key="7">
    <source>
        <dbReference type="Pfam" id="PF00460"/>
    </source>
</evidence>
<feature type="domain" description="Flagellar basal body rod protein N-terminal" evidence="7">
    <location>
        <begin position="9"/>
        <end position="36"/>
    </location>
</feature>
<dbReference type="RefSeq" id="WP_039002390.1">
    <property type="nucleotide sequence ID" value="NZ_CP014327.1"/>
</dbReference>
<evidence type="ECO:0000256" key="2">
    <source>
        <dbReference type="ARBA" id="ARBA00004613"/>
    </source>
</evidence>
<keyword evidence="10" id="KW-0966">Cell projection</keyword>
<dbReference type="GO" id="GO:0005198">
    <property type="term" value="F:structural molecule activity"/>
    <property type="evidence" value="ECO:0007669"/>
    <property type="project" value="InterPro"/>
</dbReference>
<dbReference type="Pfam" id="PF06429">
    <property type="entry name" value="Flg_bbr_C"/>
    <property type="match status" value="1"/>
</dbReference>
<dbReference type="InterPro" id="IPR053927">
    <property type="entry name" value="FlgK_helical"/>
</dbReference>
<accession>A0A126UYA1</accession>
<dbReference type="GO" id="GO:0009424">
    <property type="term" value="C:bacterial-type flagellum hook"/>
    <property type="evidence" value="ECO:0007669"/>
    <property type="project" value="InterPro"/>
</dbReference>
<dbReference type="InterPro" id="IPR001444">
    <property type="entry name" value="Flag_bb_rod_N"/>
</dbReference>
<keyword evidence="10" id="KW-0969">Cilium</keyword>
<dbReference type="AlphaFoldDB" id="A0A126UYA1"/>
<comment type="subcellular location">
    <subcellularLocation>
        <location evidence="1">Bacterial flagellum basal body</location>
    </subcellularLocation>
    <subcellularLocation>
        <location evidence="2">Secreted</location>
    </subcellularLocation>
</comment>
<dbReference type="STRING" id="1579316.RC74_04775"/>
<dbReference type="Pfam" id="PF22638">
    <property type="entry name" value="FlgK_D1"/>
    <property type="match status" value="1"/>
</dbReference>